<reference evidence="3 4" key="1">
    <citation type="journal article" date="2021" name="Elife">
        <title>Chloroplast acquisition without the gene transfer in kleptoplastic sea slugs, Plakobranchus ocellatus.</title>
        <authorList>
            <person name="Maeda T."/>
            <person name="Takahashi S."/>
            <person name="Yoshida T."/>
            <person name="Shimamura S."/>
            <person name="Takaki Y."/>
            <person name="Nagai Y."/>
            <person name="Toyoda A."/>
            <person name="Suzuki Y."/>
            <person name="Arimoto A."/>
            <person name="Ishii H."/>
            <person name="Satoh N."/>
            <person name="Nishiyama T."/>
            <person name="Hasebe M."/>
            <person name="Maruyama T."/>
            <person name="Minagawa J."/>
            <person name="Obokata J."/>
            <person name="Shigenobu S."/>
        </authorList>
    </citation>
    <scope>NUCLEOTIDE SEQUENCE [LARGE SCALE GENOMIC DNA]</scope>
</reference>
<dbReference type="Gene3D" id="2.60.120.260">
    <property type="entry name" value="Galactose-binding domain-like"/>
    <property type="match status" value="1"/>
</dbReference>
<dbReference type="Proteomes" id="UP000735302">
    <property type="component" value="Unassembled WGS sequence"/>
</dbReference>
<dbReference type="GO" id="GO:0006284">
    <property type="term" value="P:base-excision repair"/>
    <property type="evidence" value="ECO:0007669"/>
    <property type="project" value="TreeGrafter"/>
</dbReference>
<dbReference type="InterPro" id="IPR008979">
    <property type="entry name" value="Galactose-bd-like_sf"/>
</dbReference>
<gene>
    <name evidence="3" type="ORF">PoB_004160100</name>
</gene>
<feature type="domain" description="DNA-repair protein Xrcc1 N-terminal" evidence="2">
    <location>
        <begin position="75"/>
        <end position="105"/>
    </location>
</feature>
<feature type="compositionally biased region" description="Basic residues" evidence="1">
    <location>
        <begin position="700"/>
        <end position="709"/>
    </location>
</feature>
<feature type="region of interest" description="Disordered" evidence="1">
    <location>
        <begin position="440"/>
        <end position="491"/>
    </location>
</feature>
<dbReference type="EMBL" id="BLXT01004603">
    <property type="protein sequence ID" value="GFO15096.1"/>
    <property type="molecule type" value="Genomic_DNA"/>
</dbReference>
<dbReference type="GO" id="GO:0005634">
    <property type="term" value="C:nucleus"/>
    <property type="evidence" value="ECO:0007669"/>
    <property type="project" value="InterPro"/>
</dbReference>
<keyword evidence="4" id="KW-1185">Reference proteome</keyword>
<protein>
    <submittedName>
        <fullName evidence="3">Short transient receptor potential channel 2</fullName>
    </submittedName>
</protein>
<evidence type="ECO:0000313" key="4">
    <source>
        <dbReference type="Proteomes" id="UP000735302"/>
    </source>
</evidence>
<evidence type="ECO:0000259" key="2">
    <source>
        <dbReference type="Pfam" id="PF01834"/>
    </source>
</evidence>
<organism evidence="3 4">
    <name type="scientific">Plakobranchus ocellatus</name>
    <dbReference type="NCBI Taxonomy" id="259542"/>
    <lineage>
        <taxon>Eukaryota</taxon>
        <taxon>Metazoa</taxon>
        <taxon>Spiralia</taxon>
        <taxon>Lophotrochozoa</taxon>
        <taxon>Mollusca</taxon>
        <taxon>Gastropoda</taxon>
        <taxon>Heterobranchia</taxon>
        <taxon>Euthyneura</taxon>
        <taxon>Panpulmonata</taxon>
        <taxon>Sacoglossa</taxon>
        <taxon>Placobranchoidea</taxon>
        <taxon>Plakobranchidae</taxon>
        <taxon>Plakobranchus</taxon>
    </lineage>
</organism>
<feature type="region of interest" description="Disordered" evidence="1">
    <location>
        <begin position="683"/>
        <end position="746"/>
    </location>
</feature>
<evidence type="ECO:0000313" key="3">
    <source>
        <dbReference type="EMBL" id="GFO15096.1"/>
    </source>
</evidence>
<feature type="compositionally biased region" description="Gly residues" evidence="1">
    <location>
        <begin position="729"/>
        <end position="744"/>
    </location>
</feature>
<dbReference type="SUPFAM" id="SSF49785">
    <property type="entry name" value="Galactose-binding domain-like"/>
    <property type="match status" value="1"/>
</dbReference>
<evidence type="ECO:0000256" key="1">
    <source>
        <dbReference type="SAM" id="MobiDB-lite"/>
    </source>
</evidence>
<sequence>MTCEYLWCGALKARGKRSKLRFKDNVHKAINIVSGCGSKKWLSDLNDRSGRIEVILQLEESCQLAYIDIVDFSSDIGVQKWDRLQIICCQPFRKDVQLGISFIRLKSSEPVFQSRLKGSGSCKQVELENKSLRDVSSIKHHFFQKAFSENSERANSVAELKQRLLRISGSTEHGSQHEQSLPRTAKLVLKASENSAKKIAIPPVSSKHGLFSNHTSKRQSVPFFTSFSNFSSPDLRHKFEKRKKRKLTVEEKRKFSSLCEQFICTFLDGQAENNSFFVPAVSHQETPRVFPNEALIHSETPHLNQHWTLPKDSNKKCKHQSLHTPSASLPIKSSLQSGSRVLTKMNKVGSTCGKELRIESSTPHANTDAAVITEDLPLISPIVRQISVSSSTESLRSMPDDIDTENTKITTAAQMKPPEIYASCNRADCHIDETLTFKDKPDTKEEANALSAVSYNDDDVEEEKHDANASSSHDSSPDVSTPGKNKERHNLENVKKSYEQLFNITSKLQEPTCQQISSYTRKRKLNFSSTELLQRLDSEISVIDFEDDNDGQQGITSGFPLGQTGNSLTKDVDSNKVIVSCVTTPDGKMAFAGLAPNIVSPKTSKGKIYRMLTSQKQGSTQVEQRQISTNGLTKHISADKDNVKRTELVAQNKHLSVHSPQLARPVSDKKQLSIIEATQEQLDGDAPGKPILYTSERGRGRTKSKRVGRSQKTSDHFRVLNRRSKGDVCGIGGRPGNSQGGGMGKCRTQNSSNNVASGKRDVVFCDKCY</sequence>
<dbReference type="GO" id="GO:0003684">
    <property type="term" value="F:damaged DNA binding"/>
    <property type="evidence" value="ECO:0007669"/>
    <property type="project" value="InterPro"/>
</dbReference>
<keyword evidence="3" id="KW-0675">Receptor</keyword>
<dbReference type="PANTHER" id="PTHR11370">
    <property type="entry name" value="DNA-REPAIR PROTEIN XRCC1"/>
    <property type="match status" value="1"/>
</dbReference>
<dbReference type="Pfam" id="PF01834">
    <property type="entry name" value="XRCC1_N"/>
    <property type="match status" value="1"/>
</dbReference>
<dbReference type="PANTHER" id="PTHR11370:SF4">
    <property type="entry name" value="DNA-REPAIR PROTEIN XRCC1 N-TERMINAL DOMAIN-CONTAINING PROTEIN"/>
    <property type="match status" value="1"/>
</dbReference>
<name>A0AAV4B3Q7_9GAST</name>
<dbReference type="AlphaFoldDB" id="A0AAV4B3Q7"/>
<comment type="caution">
    <text evidence="3">The sequence shown here is derived from an EMBL/GenBank/DDBJ whole genome shotgun (WGS) entry which is preliminary data.</text>
</comment>
<dbReference type="InterPro" id="IPR002706">
    <property type="entry name" value="Xrcc1_N"/>
</dbReference>
<accession>A0AAV4B3Q7</accession>
<proteinExistence type="predicted"/>
<feature type="non-terminal residue" evidence="3">
    <location>
        <position position="769"/>
    </location>
</feature>
<dbReference type="GO" id="GO:0000012">
    <property type="term" value="P:single strand break repair"/>
    <property type="evidence" value="ECO:0007669"/>
    <property type="project" value="InterPro"/>
</dbReference>